<organism evidence="1">
    <name type="scientific">marine sediment metagenome</name>
    <dbReference type="NCBI Taxonomy" id="412755"/>
    <lineage>
        <taxon>unclassified sequences</taxon>
        <taxon>metagenomes</taxon>
        <taxon>ecological metagenomes</taxon>
    </lineage>
</organism>
<name>A0A0F8W6V4_9ZZZZ</name>
<accession>A0A0F8W6V4</accession>
<protein>
    <submittedName>
        <fullName evidence="1">Uncharacterized protein</fullName>
    </submittedName>
</protein>
<proteinExistence type="predicted"/>
<feature type="non-terminal residue" evidence="1">
    <location>
        <position position="112"/>
    </location>
</feature>
<sequence length="112" mass="11526">MGLGCKLSSRCPTKSVIASKFIFKKGEDITAKIETAFGTPFTGSGVTAHNNLATLAWTSSGHTGTVSTLAGFDGAGVAAEYTESNYFLVDGSRALTGNLSLGFGDLVSEQNP</sequence>
<comment type="caution">
    <text evidence="1">The sequence shown here is derived from an EMBL/GenBank/DDBJ whole genome shotgun (WGS) entry which is preliminary data.</text>
</comment>
<reference evidence="1" key="1">
    <citation type="journal article" date="2015" name="Nature">
        <title>Complex archaea that bridge the gap between prokaryotes and eukaryotes.</title>
        <authorList>
            <person name="Spang A."/>
            <person name="Saw J.H."/>
            <person name="Jorgensen S.L."/>
            <person name="Zaremba-Niedzwiedzka K."/>
            <person name="Martijn J."/>
            <person name="Lind A.E."/>
            <person name="van Eijk R."/>
            <person name="Schleper C."/>
            <person name="Guy L."/>
            <person name="Ettema T.J."/>
        </authorList>
    </citation>
    <scope>NUCLEOTIDE SEQUENCE</scope>
</reference>
<dbReference type="EMBL" id="LAZR01066991">
    <property type="protein sequence ID" value="KKK52492.1"/>
    <property type="molecule type" value="Genomic_DNA"/>
</dbReference>
<gene>
    <name evidence="1" type="ORF">LCGC14_3104350</name>
</gene>
<evidence type="ECO:0000313" key="1">
    <source>
        <dbReference type="EMBL" id="KKK52492.1"/>
    </source>
</evidence>
<dbReference type="AlphaFoldDB" id="A0A0F8W6V4"/>